<name>A0A0A9DAG5_ARUDO</name>
<organism evidence="1">
    <name type="scientific">Arundo donax</name>
    <name type="common">Giant reed</name>
    <name type="synonym">Donax arundinaceus</name>
    <dbReference type="NCBI Taxonomy" id="35708"/>
    <lineage>
        <taxon>Eukaryota</taxon>
        <taxon>Viridiplantae</taxon>
        <taxon>Streptophyta</taxon>
        <taxon>Embryophyta</taxon>
        <taxon>Tracheophyta</taxon>
        <taxon>Spermatophyta</taxon>
        <taxon>Magnoliopsida</taxon>
        <taxon>Liliopsida</taxon>
        <taxon>Poales</taxon>
        <taxon>Poaceae</taxon>
        <taxon>PACMAD clade</taxon>
        <taxon>Arundinoideae</taxon>
        <taxon>Arundineae</taxon>
        <taxon>Arundo</taxon>
    </lineage>
</organism>
<reference evidence="1" key="2">
    <citation type="journal article" date="2015" name="Data Brief">
        <title>Shoot transcriptome of the giant reed, Arundo donax.</title>
        <authorList>
            <person name="Barrero R.A."/>
            <person name="Guerrero F.D."/>
            <person name="Moolhuijzen P."/>
            <person name="Goolsby J.A."/>
            <person name="Tidwell J."/>
            <person name="Bellgard S.E."/>
            <person name="Bellgard M.I."/>
        </authorList>
    </citation>
    <scope>NUCLEOTIDE SEQUENCE</scope>
    <source>
        <tissue evidence="1">Shoot tissue taken approximately 20 cm above the soil surface</tissue>
    </source>
</reference>
<protein>
    <submittedName>
        <fullName evidence="1">Uncharacterized protein</fullName>
    </submittedName>
</protein>
<accession>A0A0A9DAG5</accession>
<proteinExistence type="predicted"/>
<dbReference type="AlphaFoldDB" id="A0A0A9DAG5"/>
<evidence type="ECO:0000313" key="1">
    <source>
        <dbReference type="EMBL" id="JAD82620.1"/>
    </source>
</evidence>
<dbReference type="EMBL" id="GBRH01215275">
    <property type="protein sequence ID" value="JAD82620.1"/>
    <property type="molecule type" value="Transcribed_RNA"/>
</dbReference>
<sequence>MFVRHIVRTSNKIDLLHTAFALAVPSFPFPHATNIPLYAPSEGFCDSIITSQQI</sequence>
<reference evidence="1" key="1">
    <citation type="submission" date="2014-09" db="EMBL/GenBank/DDBJ databases">
        <authorList>
            <person name="Magalhaes I.L.F."/>
            <person name="Oliveira U."/>
            <person name="Santos F.R."/>
            <person name="Vidigal T.H.D.A."/>
            <person name="Brescovit A.D."/>
            <person name="Santos A.J."/>
        </authorList>
    </citation>
    <scope>NUCLEOTIDE SEQUENCE</scope>
    <source>
        <tissue evidence="1">Shoot tissue taken approximately 20 cm above the soil surface</tissue>
    </source>
</reference>